<keyword evidence="1" id="KW-0472">Membrane</keyword>
<dbReference type="Pfam" id="PF07811">
    <property type="entry name" value="TadE"/>
    <property type="match status" value="1"/>
</dbReference>
<proteinExistence type="predicted"/>
<dbReference type="OrthoDB" id="152360at2"/>
<evidence type="ECO:0000313" key="4">
    <source>
        <dbReference type="Proteomes" id="UP000220527"/>
    </source>
</evidence>
<name>A0A2A6RHF9_9CHLR</name>
<dbReference type="AlphaFoldDB" id="A0A2A6RHF9"/>
<keyword evidence="1" id="KW-1133">Transmembrane helix</keyword>
<gene>
    <name evidence="3" type="ORF">CJ255_14215</name>
</gene>
<feature type="transmembrane region" description="Helical" evidence="1">
    <location>
        <begin position="17"/>
        <end position="39"/>
    </location>
</feature>
<comment type="caution">
    <text evidence="3">The sequence shown here is derived from an EMBL/GenBank/DDBJ whole genome shotgun (WGS) entry which is preliminary data.</text>
</comment>
<feature type="domain" description="TadE-like" evidence="2">
    <location>
        <begin position="12"/>
        <end position="52"/>
    </location>
</feature>
<evidence type="ECO:0000259" key="2">
    <source>
        <dbReference type="Pfam" id="PF07811"/>
    </source>
</evidence>
<dbReference type="InterPro" id="IPR012495">
    <property type="entry name" value="TadE-like_dom"/>
</dbReference>
<protein>
    <recommendedName>
        <fullName evidence="2">TadE-like domain-containing protein</fullName>
    </recommendedName>
</protein>
<sequence>MQQVPKHKSPAQALVEFALAATLLFFLLAAVIDLGLIYFTMQALRVAAQEGATYGSYPLVETNSQGRITNMRIDYGEVVYRVYGAAGMRGGGFADLRDLNSDGVDDLAQGLHNNMATDPEAYIYIENLAGFDPEDLFDVGCRGDLSGQGLQAGGRGCWIRVTVRYDYEFLFPFAPGFSDTVQLRASHLTPMRSTVFTSAQ</sequence>
<keyword evidence="1" id="KW-0812">Transmembrane</keyword>
<keyword evidence="4" id="KW-1185">Reference proteome</keyword>
<dbReference type="Proteomes" id="UP000220527">
    <property type="component" value="Unassembled WGS sequence"/>
</dbReference>
<reference evidence="4" key="1">
    <citation type="submission" date="2017-08" db="EMBL/GenBank/DDBJ databases">
        <authorList>
            <person name="Grouzdev D.S."/>
            <person name="Gaisin V.A."/>
            <person name="Rysina M.S."/>
            <person name="Gorlenko V.M."/>
        </authorList>
    </citation>
    <scope>NUCLEOTIDE SEQUENCE [LARGE SCALE GENOMIC DNA]</scope>
    <source>
        <strain evidence="4">Kir15-3F</strain>
    </source>
</reference>
<accession>A0A2A6RHF9</accession>
<evidence type="ECO:0000256" key="1">
    <source>
        <dbReference type="SAM" id="Phobius"/>
    </source>
</evidence>
<organism evidence="3 4">
    <name type="scientific">Candidatus Viridilinea mediisalina</name>
    <dbReference type="NCBI Taxonomy" id="2024553"/>
    <lineage>
        <taxon>Bacteria</taxon>
        <taxon>Bacillati</taxon>
        <taxon>Chloroflexota</taxon>
        <taxon>Chloroflexia</taxon>
        <taxon>Chloroflexales</taxon>
        <taxon>Chloroflexineae</taxon>
        <taxon>Oscillochloridaceae</taxon>
        <taxon>Candidatus Viridilinea</taxon>
    </lineage>
</organism>
<evidence type="ECO:0000313" key="3">
    <source>
        <dbReference type="EMBL" id="PDW02381.1"/>
    </source>
</evidence>
<dbReference type="EMBL" id="NQWI01000070">
    <property type="protein sequence ID" value="PDW02381.1"/>
    <property type="molecule type" value="Genomic_DNA"/>
</dbReference>